<sequence>MHDSHTVTPRFESRQRRMVQVTEESRPTPNTHHGTARRTDQRYDPQKGSSDENDNLLNVDDLAEEWARQVHELNERQMIKTTPQLEEMAHLPLGNIKARLSYRN</sequence>
<reference evidence="3" key="1">
    <citation type="submission" date="2017-03" db="EMBL/GenBank/DDBJ databases">
        <title>Phytopthora megakarya and P. palmivora, two closely related causual agents of cacao black pod achieved similar genome size and gene model numbers by different mechanisms.</title>
        <authorList>
            <person name="Ali S."/>
            <person name="Shao J."/>
            <person name="Larry D.J."/>
            <person name="Kronmiller B."/>
            <person name="Shen D."/>
            <person name="Strem M.D."/>
            <person name="Melnick R.L."/>
            <person name="Guiltinan M.J."/>
            <person name="Tyler B.M."/>
            <person name="Meinhardt L.W."/>
            <person name="Bailey B.A."/>
        </authorList>
    </citation>
    <scope>NUCLEOTIDE SEQUENCE [LARGE SCALE GENOMIC DNA]</scope>
    <source>
        <strain evidence="3">zdho120</strain>
    </source>
</reference>
<dbReference type="Proteomes" id="UP000198211">
    <property type="component" value="Unassembled WGS sequence"/>
</dbReference>
<feature type="compositionally biased region" description="Basic and acidic residues" evidence="1">
    <location>
        <begin position="1"/>
        <end position="15"/>
    </location>
</feature>
<protein>
    <submittedName>
        <fullName evidence="2">Uncharacterized protein</fullName>
    </submittedName>
</protein>
<evidence type="ECO:0000256" key="1">
    <source>
        <dbReference type="SAM" id="MobiDB-lite"/>
    </source>
</evidence>
<proteinExistence type="predicted"/>
<organism evidence="2 3">
    <name type="scientific">Phytophthora megakarya</name>
    <dbReference type="NCBI Taxonomy" id="4795"/>
    <lineage>
        <taxon>Eukaryota</taxon>
        <taxon>Sar</taxon>
        <taxon>Stramenopiles</taxon>
        <taxon>Oomycota</taxon>
        <taxon>Peronosporomycetes</taxon>
        <taxon>Peronosporales</taxon>
        <taxon>Peronosporaceae</taxon>
        <taxon>Phytophthora</taxon>
    </lineage>
</organism>
<evidence type="ECO:0000313" key="3">
    <source>
        <dbReference type="Proteomes" id="UP000198211"/>
    </source>
</evidence>
<name>A0A225W6I2_9STRA</name>
<feature type="region of interest" description="Disordered" evidence="1">
    <location>
        <begin position="1"/>
        <end position="57"/>
    </location>
</feature>
<dbReference type="AlphaFoldDB" id="A0A225W6I2"/>
<keyword evidence="3" id="KW-1185">Reference proteome</keyword>
<comment type="caution">
    <text evidence="2">The sequence shown here is derived from an EMBL/GenBank/DDBJ whole genome shotgun (WGS) entry which is preliminary data.</text>
</comment>
<dbReference type="EMBL" id="NBNE01001757">
    <property type="protein sequence ID" value="OWZ12769.1"/>
    <property type="molecule type" value="Genomic_DNA"/>
</dbReference>
<evidence type="ECO:0000313" key="2">
    <source>
        <dbReference type="EMBL" id="OWZ12769.1"/>
    </source>
</evidence>
<accession>A0A225W6I2</accession>
<gene>
    <name evidence="2" type="ORF">PHMEG_00014013</name>
</gene>